<organism evidence="4 5">
    <name type="scientific">Paenibacillus rhizosphaerae</name>
    <dbReference type="NCBI Taxonomy" id="297318"/>
    <lineage>
        <taxon>Bacteria</taxon>
        <taxon>Bacillati</taxon>
        <taxon>Bacillota</taxon>
        <taxon>Bacilli</taxon>
        <taxon>Bacillales</taxon>
        <taxon>Paenibacillaceae</taxon>
        <taxon>Paenibacillus</taxon>
    </lineage>
</organism>
<evidence type="ECO:0000313" key="4">
    <source>
        <dbReference type="EMBL" id="MBB3128989.1"/>
    </source>
</evidence>
<keyword evidence="1 2" id="KW-0238">DNA-binding</keyword>
<dbReference type="RefSeq" id="WP_183583237.1">
    <property type="nucleotide sequence ID" value="NZ_JACHXJ010000003.1"/>
</dbReference>
<comment type="caution">
    <text evidence="4">The sequence shown here is derived from an EMBL/GenBank/DDBJ whole genome shotgun (WGS) entry which is preliminary data.</text>
</comment>
<protein>
    <submittedName>
        <fullName evidence="4">AcrR family transcriptional regulator</fullName>
    </submittedName>
</protein>
<evidence type="ECO:0000256" key="1">
    <source>
        <dbReference type="ARBA" id="ARBA00023125"/>
    </source>
</evidence>
<feature type="DNA-binding region" description="H-T-H motif" evidence="2">
    <location>
        <begin position="36"/>
        <end position="55"/>
    </location>
</feature>
<accession>A0A839TUN9</accession>
<dbReference type="InterPro" id="IPR001647">
    <property type="entry name" value="HTH_TetR"/>
</dbReference>
<dbReference type="PRINTS" id="PR00455">
    <property type="entry name" value="HTHTETR"/>
</dbReference>
<gene>
    <name evidence="4" type="ORF">FHS19_003664</name>
</gene>
<proteinExistence type="predicted"/>
<evidence type="ECO:0000259" key="3">
    <source>
        <dbReference type="PROSITE" id="PS50977"/>
    </source>
</evidence>
<name>A0A839TUN9_9BACL</name>
<dbReference type="Proteomes" id="UP000517523">
    <property type="component" value="Unassembled WGS sequence"/>
</dbReference>
<feature type="domain" description="HTH tetR-type" evidence="3">
    <location>
        <begin position="13"/>
        <end position="73"/>
    </location>
</feature>
<dbReference type="GO" id="GO:0003677">
    <property type="term" value="F:DNA binding"/>
    <property type="evidence" value="ECO:0007669"/>
    <property type="project" value="UniProtKB-UniRule"/>
</dbReference>
<evidence type="ECO:0000256" key="2">
    <source>
        <dbReference type="PROSITE-ProRule" id="PRU00335"/>
    </source>
</evidence>
<dbReference type="Gene3D" id="1.10.357.10">
    <property type="entry name" value="Tetracycline Repressor, domain 2"/>
    <property type="match status" value="1"/>
</dbReference>
<dbReference type="AlphaFoldDB" id="A0A839TUN9"/>
<dbReference type="InterPro" id="IPR009057">
    <property type="entry name" value="Homeodomain-like_sf"/>
</dbReference>
<dbReference type="InterPro" id="IPR050624">
    <property type="entry name" value="HTH-type_Tx_Regulator"/>
</dbReference>
<dbReference type="SUPFAM" id="SSF46689">
    <property type="entry name" value="Homeodomain-like"/>
    <property type="match status" value="1"/>
</dbReference>
<dbReference type="PROSITE" id="PS50977">
    <property type="entry name" value="HTH_TETR_2"/>
    <property type="match status" value="1"/>
</dbReference>
<dbReference type="Pfam" id="PF00440">
    <property type="entry name" value="TetR_N"/>
    <property type="match status" value="1"/>
</dbReference>
<reference evidence="4 5" key="1">
    <citation type="submission" date="2020-08" db="EMBL/GenBank/DDBJ databases">
        <title>Genomic Encyclopedia of Type Strains, Phase III (KMG-III): the genomes of soil and plant-associated and newly described type strains.</title>
        <authorList>
            <person name="Whitman W."/>
        </authorList>
    </citation>
    <scope>NUCLEOTIDE SEQUENCE [LARGE SCALE GENOMIC DNA]</scope>
    <source>
        <strain evidence="4 5">CECT 5831</strain>
    </source>
</reference>
<evidence type="ECO:0000313" key="5">
    <source>
        <dbReference type="Proteomes" id="UP000517523"/>
    </source>
</evidence>
<dbReference type="PANTHER" id="PTHR43479">
    <property type="entry name" value="ACREF/ENVCD OPERON REPRESSOR-RELATED"/>
    <property type="match status" value="1"/>
</dbReference>
<sequence>MENGGSSQDRRSRRSEKRLKQSFAELMKEKGFTAMTVRSIAERADVNRGTFYTHYPDKYALLEQSIRDKLHLRLQQHLPPEAGWNSDHLRMLAVILLEHFRSLHGRCSPVDTINPVFERTMQQEIKALITTWLQRLEPEDFRWNVPLDTVALGASWTLYGAALEWSRGTAACPAEETAGYIVQLIIGGTA</sequence>
<dbReference type="PANTHER" id="PTHR43479:SF7">
    <property type="entry name" value="TETR-FAMILY TRANSCRIPTIONAL REGULATOR"/>
    <property type="match status" value="1"/>
</dbReference>
<dbReference type="EMBL" id="JACHXJ010000003">
    <property type="protein sequence ID" value="MBB3128989.1"/>
    <property type="molecule type" value="Genomic_DNA"/>
</dbReference>